<dbReference type="Proteomes" id="UP000663855">
    <property type="component" value="Unassembled WGS sequence"/>
</dbReference>
<evidence type="ECO:0000256" key="1">
    <source>
        <dbReference type="SAM" id="MobiDB-lite"/>
    </source>
</evidence>
<sequence>MNVLHSTKDINNPPVSSPSSTHNHQSVTTSDNVLQQIASPNSIPIIQPLDTIKSNSTPNQQKMMKTLSNNHHH</sequence>
<name>A0A815VT03_9BILA</name>
<dbReference type="EMBL" id="CAJNOV010013952">
    <property type="protein sequence ID" value="CAF1536136.1"/>
    <property type="molecule type" value="Genomic_DNA"/>
</dbReference>
<organism evidence="2 3">
    <name type="scientific">Rotaria magnacalcarata</name>
    <dbReference type="NCBI Taxonomy" id="392030"/>
    <lineage>
        <taxon>Eukaryota</taxon>
        <taxon>Metazoa</taxon>
        <taxon>Spiralia</taxon>
        <taxon>Gnathifera</taxon>
        <taxon>Rotifera</taxon>
        <taxon>Eurotatoria</taxon>
        <taxon>Bdelloidea</taxon>
        <taxon>Philodinida</taxon>
        <taxon>Philodinidae</taxon>
        <taxon>Rotaria</taxon>
    </lineage>
</organism>
<comment type="caution">
    <text evidence="2">The sequence shown here is derived from an EMBL/GenBank/DDBJ whole genome shotgun (WGS) entry which is preliminary data.</text>
</comment>
<accession>A0A815VT03</accession>
<dbReference type="AlphaFoldDB" id="A0A815VT03"/>
<protein>
    <submittedName>
        <fullName evidence="2">Uncharacterized protein</fullName>
    </submittedName>
</protein>
<feature type="compositionally biased region" description="Polar residues" evidence="1">
    <location>
        <begin position="52"/>
        <end position="73"/>
    </location>
</feature>
<feature type="region of interest" description="Disordered" evidence="1">
    <location>
        <begin position="1"/>
        <end position="73"/>
    </location>
</feature>
<gene>
    <name evidence="2" type="ORF">CJN711_LOCUS29378</name>
</gene>
<feature type="compositionally biased region" description="Polar residues" evidence="1">
    <location>
        <begin position="9"/>
        <end position="44"/>
    </location>
</feature>
<reference evidence="2" key="1">
    <citation type="submission" date="2021-02" db="EMBL/GenBank/DDBJ databases">
        <authorList>
            <person name="Nowell W R."/>
        </authorList>
    </citation>
    <scope>NUCLEOTIDE SEQUENCE</scope>
</reference>
<evidence type="ECO:0000313" key="3">
    <source>
        <dbReference type="Proteomes" id="UP000663855"/>
    </source>
</evidence>
<proteinExistence type="predicted"/>
<evidence type="ECO:0000313" key="2">
    <source>
        <dbReference type="EMBL" id="CAF1536136.1"/>
    </source>
</evidence>